<dbReference type="Gene3D" id="3.80.10.10">
    <property type="entry name" value="Ribonuclease Inhibitor"/>
    <property type="match status" value="4"/>
</dbReference>
<dbReference type="PANTHER" id="PTHR12904">
    <property type="match status" value="1"/>
</dbReference>
<gene>
    <name evidence="1" type="ORF">HPP92_024023</name>
</gene>
<evidence type="ECO:0000313" key="2">
    <source>
        <dbReference type="Proteomes" id="UP000636800"/>
    </source>
</evidence>
<dbReference type="SMART" id="SM00367">
    <property type="entry name" value="LRR_CC"/>
    <property type="match status" value="6"/>
</dbReference>
<accession>A0A835PIX5</accession>
<dbReference type="SUPFAM" id="SSF52058">
    <property type="entry name" value="L domain-like"/>
    <property type="match status" value="2"/>
</dbReference>
<dbReference type="PANTHER" id="PTHR12904:SF23">
    <property type="entry name" value="PROTEIN ZER-1 HOMOLOG"/>
    <property type="match status" value="1"/>
</dbReference>
<dbReference type="Proteomes" id="UP000636800">
    <property type="component" value="Chromosome 13"/>
</dbReference>
<dbReference type="OrthoDB" id="1588785at2759"/>
<proteinExistence type="predicted"/>
<dbReference type="InterPro" id="IPR006553">
    <property type="entry name" value="Leu-rich_rpt_Cys-con_subtyp"/>
</dbReference>
<keyword evidence="2" id="KW-1185">Reference proteome</keyword>
<dbReference type="Pfam" id="PF13516">
    <property type="entry name" value="LRR_6"/>
    <property type="match status" value="2"/>
</dbReference>
<dbReference type="EMBL" id="JADCNL010000013">
    <property type="protein sequence ID" value="KAG0454731.1"/>
    <property type="molecule type" value="Genomic_DNA"/>
</dbReference>
<reference evidence="1 2" key="1">
    <citation type="journal article" date="2020" name="Nat. Food">
        <title>A phased Vanilla planifolia genome enables genetic improvement of flavour and production.</title>
        <authorList>
            <person name="Hasing T."/>
            <person name="Tang H."/>
            <person name="Brym M."/>
            <person name="Khazi F."/>
            <person name="Huang T."/>
            <person name="Chambers A.H."/>
        </authorList>
    </citation>
    <scope>NUCLEOTIDE SEQUENCE [LARGE SCALE GENOMIC DNA]</scope>
    <source>
        <tissue evidence="1">Leaf</tissue>
    </source>
</reference>
<evidence type="ECO:0000313" key="1">
    <source>
        <dbReference type="EMBL" id="KAG0454731.1"/>
    </source>
</evidence>
<organism evidence="1 2">
    <name type="scientific">Vanilla planifolia</name>
    <name type="common">Vanilla</name>
    <dbReference type="NCBI Taxonomy" id="51239"/>
    <lineage>
        <taxon>Eukaryota</taxon>
        <taxon>Viridiplantae</taxon>
        <taxon>Streptophyta</taxon>
        <taxon>Embryophyta</taxon>
        <taxon>Tracheophyta</taxon>
        <taxon>Spermatophyta</taxon>
        <taxon>Magnoliopsida</taxon>
        <taxon>Liliopsida</taxon>
        <taxon>Asparagales</taxon>
        <taxon>Orchidaceae</taxon>
        <taxon>Vanilloideae</taxon>
        <taxon>Vanilleae</taxon>
        <taxon>Vanilla</taxon>
    </lineage>
</organism>
<name>A0A835PIX5_VANPL</name>
<sequence>MTSECLLCSASTSASGEEGEKKEQRGLVELCIEAATARSENVNKWRRQRRTLERLPSHLADAIIRRLLHRRLLFPTLLEVFRHSVEEVNLRGESCVDAEWMAYLGAFRHLHSLNIADCKNINNNALWPLSGLNSLKELNISRCSKITDSGIKHLLSIANLEKLSLSETGLTSDGVMLLTSLTNLHVLDLGGIPVTDKALCSMQVLTQLEYLDLWGSDISNIGAATLIKFLNLSFLNLAWTKVTRLPNLPSISCLNMSNCTIDSIFDGDHIAAAPLLKLIVTGANFVDSDKVLSKLQAHFLTFLDLSFSIIDNWNFLVNMEHLEHLDLRYSQITDILIEKVALSWENLRYLNLSNTLITSRALSVLAGCIPNLRYLILSYTSVDDASLAYISLTTSLRVVDLSHTAIRGFTGAGPEDSDRTLSFGAFQNLVHLKSLNLEDTKLVDGTLRPLSLIKSLECLYLKSDFLTDDSLHALASLQNLRLVSFRGAMLTDNGLLSYVPPRMLSTLDLRGCWLLSSDAILSFCKTHGRIDVRHEHVRVSSPDQNVSCSSSPFSATSANLSRHRMVKSPKASISKSSFVDERIKYSTEELLQLEHSFLSSCPPKDLQILPDILRRI</sequence>
<dbReference type="InterPro" id="IPR001611">
    <property type="entry name" value="Leu-rich_rpt"/>
</dbReference>
<dbReference type="InterPro" id="IPR032675">
    <property type="entry name" value="LRR_dom_sf"/>
</dbReference>
<comment type="caution">
    <text evidence="1">The sequence shown here is derived from an EMBL/GenBank/DDBJ whole genome shotgun (WGS) entry which is preliminary data.</text>
</comment>
<protein>
    <submittedName>
        <fullName evidence="1">Uncharacterized protein</fullName>
    </submittedName>
</protein>
<dbReference type="InterPro" id="IPR051341">
    <property type="entry name" value="Zyg-11_UBL_adapter"/>
</dbReference>
<dbReference type="AlphaFoldDB" id="A0A835PIX5"/>